<dbReference type="InterPro" id="IPR031348">
    <property type="entry name" value="PigL_N"/>
</dbReference>
<protein>
    <recommendedName>
        <fullName evidence="3">Azaphilone pigments biosynthesis cluster protein L N-terminal domain-containing protein</fullName>
    </recommendedName>
</protein>
<evidence type="ECO:0000256" key="2">
    <source>
        <dbReference type="SAM" id="MobiDB-lite"/>
    </source>
</evidence>
<evidence type="ECO:0000256" key="1">
    <source>
        <dbReference type="SAM" id="Coils"/>
    </source>
</evidence>
<evidence type="ECO:0000313" key="4">
    <source>
        <dbReference type="EMBL" id="ETS02954.1"/>
    </source>
</evidence>
<proteinExistence type="predicted"/>
<keyword evidence="1" id="KW-0175">Coiled coil</keyword>
<feature type="coiled-coil region" evidence="1">
    <location>
        <begin position="24"/>
        <end position="58"/>
    </location>
</feature>
<feature type="domain" description="Azaphilone pigments biosynthesis cluster protein L N-terminal" evidence="3">
    <location>
        <begin position="1"/>
        <end position="218"/>
    </location>
</feature>
<dbReference type="Proteomes" id="UP000024376">
    <property type="component" value="Unassembled WGS sequence"/>
</dbReference>
<feature type="region of interest" description="Disordered" evidence="2">
    <location>
        <begin position="183"/>
        <end position="207"/>
    </location>
</feature>
<dbReference type="OrthoDB" id="5068804at2759"/>
<dbReference type="AlphaFoldDB" id="A0A024SCB3"/>
<evidence type="ECO:0000259" key="3">
    <source>
        <dbReference type="Pfam" id="PF17111"/>
    </source>
</evidence>
<gene>
    <name evidence="4" type="ORF">M419DRAFT_129120</name>
</gene>
<accession>A0A024SCB3</accession>
<organism evidence="4 5">
    <name type="scientific">Hypocrea jecorina (strain ATCC 56765 / BCRC 32924 / NRRL 11460 / Rut C-30)</name>
    <name type="common">Trichoderma reesei</name>
    <dbReference type="NCBI Taxonomy" id="1344414"/>
    <lineage>
        <taxon>Eukaryota</taxon>
        <taxon>Fungi</taxon>
        <taxon>Dikarya</taxon>
        <taxon>Ascomycota</taxon>
        <taxon>Pezizomycotina</taxon>
        <taxon>Sordariomycetes</taxon>
        <taxon>Hypocreomycetidae</taxon>
        <taxon>Hypocreales</taxon>
        <taxon>Hypocreaceae</taxon>
        <taxon>Trichoderma</taxon>
    </lineage>
</organism>
<dbReference type="Pfam" id="PF17111">
    <property type="entry name" value="PigL_N"/>
    <property type="match status" value="1"/>
</dbReference>
<reference evidence="5" key="1">
    <citation type="journal article" date="2013" name="Ind. Biotechnol.">
        <title>Comparative genomics analysis of Trichoderma reesei strains.</title>
        <authorList>
            <person name="Koike H."/>
            <person name="Aerts A."/>
            <person name="LaButti K."/>
            <person name="Grigoriev I.V."/>
            <person name="Baker S.E."/>
        </authorList>
    </citation>
    <scope>NUCLEOTIDE SEQUENCE [LARGE SCALE GENOMIC DNA]</scope>
    <source>
        <strain evidence="5">ATCC 56765 / BCRC 32924 / NRRL 11460 / Rut C-30</strain>
    </source>
</reference>
<name>A0A024SCB3_HYPJR</name>
<sequence length="442" mass="48171">MDPVTITSGVFHILTGALESSKSLHETVQSFKNHERTIRELRSELESLIQVLESLRSIVASDEEGPVVSMLKNPVLRCHQICQEFNAVIIKCTRHSSGGSRTSFRDWTRIRYMGGDVRDFKDMLAGYKATIAVALGSLNMQTAQVTRETIHQHNEMIQETTADLEAHLRDIDQKLSAITNLLHQQQQQDPSPLPDDESTAQRQEEERQRAQQCLLICENATSLLQSLQDNLPPQHDNMTTDESSRAKTALALSDARDRILLAASELQQQLAATTTTTNPLTIKPSSTKAISLLVPQQLQEDQTSLLRELVTARQCLQVCSLAAEQASSLRRGVHVFDGVSAQDNSQQIIVTTGGGGGGSDLISAKNIRAGHFSTQWLGCISDASLQQLSADRAASFTYLRSPSSAGETDPSLGNKNGLGCKLREGGIVGIKSMSGGLSSQSR</sequence>
<dbReference type="EMBL" id="KI911144">
    <property type="protein sequence ID" value="ETS02954.1"/>
    <property type="molecule type" value="Genomic_DNA"/>
</dbReference>
<dbReference type="KEGG" id="trr:M419DRAFT_129120"/>
<dbReference type="HOGENOM" id="CLU_032923_1_0_1"/>
<evidence type="ECO:0000313" key="5">
    <source>
        <dbReference type="Proteomes" id="UP000024376"/>
    </source>
</evidence>